<dbReference type="Gene3D" id="1.10.530.10">
    <property type="match status" value="1"/>
</dbReference>
<sequence length="137" mass="15169">MLDHDQSQSIDPIIEQASRRYGIDAALIRAVIRQESNFNPYATSPAGAMGLMQLLPSTARSLGVQNAYDPAENIDAGTRYLRSLLDRFHGVTSLALSAYNAGPGNVEKFNGIPPFKETQDYVRKVEAYAKQYQTKNM</sequence>
<name>A0AAV4LHW0_9BACL</name>
<accession>A0AAV4LHW0</accession>
<dbReference type="PANTHER" id="PTHR37423">
    <property type="entry name" value="SOLUBLE LYTIC MUREIN TRANSGLYCOSYLASE-RELATED"/>
    <property type="match status" value="1"/>
</dbReference>
<evidence type="ECO:0000313" key="4">
    <source>
        <dbReference type="Proteomes" id="UP001057291"/>
    </source>
</evidence>
<evidence type="ECO:0000256" key="1">
    <source>
        <dbReference type="ARBA" id="ARBA00007734"/>
    </source>
</evidence>
<organism evidence="3 4">
    <name type="scientific">Collibacillus ludicampi</name>
    <dbReference type="NCBI Taxonomy" id="2771369"/>
    <lineage>
        <taxon>Bacteria</taxon>
        <taxon>Bacillati</taxon>
        <taxon>Bacillota</taxon>
        <taxon>Bacilli</taxon>
        <taxon>Bacillales</taxon>
        <taxon>Alicyclobacillaceae</taxon>
        <taxon>Collibacillus</taxon>
    </lineage>
</organism>
<dbReference type="GO" id="GO:0000270">
    <property type="term" value="P:peptidoglycan metabolic process"/>
    <property type="evidence" value="ECO:0007669"/>
    <property type="project" value="InterPro"/>
</dbReference>
<protein>
    <recommendedName>
        <fullName evidence="2">Transglycosylase SLT domain-containing protein</fullName>
    </recommendedName>
</protein>
<gene>
    <name evidence="3" type="ORF">DNHGIG_29440</name>
</gene>
<dbReference type="AlphaFoldDB" id="A0AAV4LHW0"/>
<dbReference type="PANTHER" id="PTHR37423:SF2">
    <property type="entry name" value="MEMBRANE-BOUND LYTIC MUREIN TRANSGLYCOSYLASE C"/>
    <property type="match status" value="1"/>
</dbReference>
<proteinExistence type="inferred from homology"/>
<dbReference type="GO" id="GO:0008933">
    <property type="term" value="F:peptidoglycan lytic transglycosylase activity"/>
    <property type="evidence" value="ECO:0007669"/>
    <property type="project" value="InterPro"/>
</dbReference>
<dbReference type="PROSITE" id="PS00922">
    <property type="entry name" value="TRANSGLYCOSYLASE"/>
    <property type="match status" value="1"/>
</dbReference>
<dbReference type="InterPro" id="IPR000189">
    <property type="entry name" value="Transglyc_AS"/>
</dbReference>
<dbReference type="Pfam" id="PF01464">
    <property type="entry name" value="SLT"/>
    <property type="match status" value="1"/>
</dbReference>
<dbReference type="InterPro" id="IPR008258">
    <property type="entry name" value="Transglycosylase_SLT_dom_1"/>
</dbReference>
<dbReference type="EMBL" id="BOQE01000001">
    <property type="protein sequence ID" value="GIM47395.1"/>
    <property type="molecule type" value="Genomic_DNA"/>
</dbReference>
<comment type="similarity">
    <text evidence="1">Belongs to the transglycosylase Slt family.</text>
</comment>
<feature type="domain" description="Transglycosylase SLT" evidence="2">
    <location>
        <begin position="14"/>
        <end position="119"/>
    </location>
</feature>
<keyword evidence="4" id="KW-1185">Reference proteome</keyword>
<evidence type="ECO:0000259" key="2">
    <source>
        <dbReference type="Pfam" id="PF01464"/>
    </source>
</evidence>
<reference evidence="3" key="1">
    <citation type="journal article" date="2023" name="Int. J. Syst. Evol. Microbiol.">
        <title>Collibacillus ludicampi gen. nov., sp. nov., a new soil bacterium of the family Alicyclobacillaceae.</title>
        <authorList>
            <person name="Jojima T."/>
            <person name="Ioku Y."/>
            <person name="Fukuta Y."/>
            <person name="Shirasaka N."/>
            <person name="Matsumura Y."/>
            <person name="Mori M."/>
        </authorList>
    </citation>
    <scope>NUCLEOTIDE SEQUENCE</scope>
    <source>
        <strain evidence="3">TP075</strain>
    </source>
</reference>
<comment type="caution">
    <text evidence="3">The sequence shown here is derived from an EMBL/GenBank/DDBJ whole genome shotgun (WGS) entry which is preliminary data.</text>
</comment>
<dbReference type="InterPro" id="IPR023346">
    <property type="entry name" value="Lysozyme-like_dom_sf"/>
</dbReference>
<dbReference type="GO" id="GO:0016020">
    <property type="term" value="C:membrane"/>
    <property type="evidence" value="ECO:0007669"/>
    <property type="project" value="InterPro"/>
</dbReference>
<dbReference type="CDD" id="cd00254">
    <property type="entry name" value="LT-like"/>
    <property type="match status" value="1"/>
</dbReference>
<dbReference type="Proteomes" id="UP001057291">
    <property type="component" value="Unassembled WGS sequence"/>
</dbReference>
<dbReference type="SUPFAM" id="SSF53955">
    <property type="entry name" value="Lysozyme-like"/>
    <property type="match status" value="1"/>
</dbReference>
<evidence type="ECO:0000313" key="3">
    <source>
        <dbReference type="EMBL" id="GIM47395.1"/>
    </source>
</evidence>